<dbReference type="Proteomes" id="UP000198519">
    <property type="component" value="Unassembled WGS sequence"/>
</dbReference>
<proteinExistence type="predicted"/>
<protein>
    <submittedName>
        <fullName evidence="1">Uncharacterized protein</fullName>
    </submittedName>
</protein>
<accession>A0A1I4PGN9</accession>
<dbReference type="STRING" id="488535.SAMN04487963_2008"/>
<gene>
    <name evidence="1" type="ORF">SAMN04487963_2008</name>
</gene>
<sequence length="114" mass="13130">MTNTLPNQFSELESFVEKWAKPTENERQKQRITSTPAELKAFYDHIMPRMEEVLQYLDNHPYGQLPKSDQPLYWMALSLAEIAPHVELYGGDSGVPYAFEEARFVAEHGNTVNV</sequence>
<dbReference type="AlphaFoldDB" id="A0A1I4PGN9"/>
<name>A0A1I4PGN9_9GAMM</name>
<dbReference type="RefSeq" id="WP_092022040.1">
    <property type="nucleotide sequence ID" value="NZ_FOUE01000002.1"/>
</dbReference>
<organism evidence="1 2">
    <name type="scientific">Marinobacter zhejiangensis</name>
    <dbReference type="NCBI Taxonomy" id="488535"/>
    <lineage>
        <taxon>Bacteria</taxon>
        <taxon>Pseudomonadati</taxon>
        <taxon>Pseudomonadota</taxon>
        <taxon>Gammaproteobacteria</taxon>
        <taxon>Pseudomonadales</taxon>
        <taxon>Marinobacteraceae</taxon>
        <taxon>Marinobacter</taxon>
    </lineage>
</organism>
<evidence type="ECO:0000313" key="2">
    <source>
        <dbReference type="Proteomes" id="UP000198519"/>
    </source>
</evidence>
<evidence type="ECO:0000313" key="1">
    <source>
        <dbReference type="EMBL" id="SFM26941.1"/>
    </source>
</evidence>
<dbReference type="OrthoDB" id="6690820at2"/>
<reference evidence="2" key="1">
    <citation type="submission" date="2016-10" db="EMBL/GenBank/DDBJ databases">
        <authorList>
            <person name="Varghese N."/>
            <person name="Submissions S."/>
        </authorList>
    </citation>
    <scope>NUCLEOTIDE SEQUENCE [LARGE SCALE GENOMIC DNA]</scope>
    <source>
        <strain evidence="2">CGMCC 1.7061</strain>
    </source>
</reference>
<dbReference type="EMBL" id="FOUE01000002">
    <property type="protein sequence ID" value="SFM26941.1"/>
    <property type="molecule type" value="Genomic_DNA"/>
</dbReference>
<keyword evidence="2" id="KW-1185">Reference proteome</keyword>